<protein>
    <submittedName>
        <fullName evidence="2">DUF1433 domain-containing protein</fullName>
    </submittedName>
</protein>
<dbReference type="AlphaFoldDB" id="A0A9Q4EHB5"/>
<keyword evidence="1" id="KW-0472">Membrane</keyword>
<evidence type="ECO:0000313" key="3">
    <source>
        <dbReference type="Proteomes" id="UP001073053"/>
    </source>
</evidence>
<keyword evidence="1" id="KW-1133">Transmembrane helix</keyword>
<proteinExistence type="predicted"/>
<feature type="transmembrane region" description="Helical" evidence="1">
    <location>
        <begin position="7"/>
        <end position="26"/>
    </location>
</feature>
<evidence type="ECO:0000256" key="1">
    <source>
        <dbReference type="SAM" id="Phobius"/>
    </source>
</evidence>
<accession>A0A9Q4EHB5</accession>
<reference evidence="2" key="1">
    <citation type="submission" date="2022-02" db="EMBL/GenBank/DDBJ databases">
        <title>Crop Bioprotection Bacillus Genome Sequencing.</title>
        <authorList>
            <person name="Dunlap C."/>
        </authorList>
    </citation>
    <scope>NUCLEOTIDE SEQUENCE</scope>
    <source>
        <strain evidence="2">EC49O2N-C10</strain>
    </source>
</reference>
<sequence length="166" mass="19396">MITMRKMISAGAIIIILIAGALYFYFDKTNEKETTGGNKNMNSEEKSDREKAEEYAEKMKPKVEETLKKEDIHHFIKTITFEKEIEINPMGRIIIDGYVNGDPEKFHFSADLIYNSNKVDGMSFSKDLADRFENWDDFDKEVKEDFLNSLTKEEREQYLKDIGELK</sequence>
<dbReference type="RefSeq" id="WP_198098237.1">
    <property type="nucleotide sequence ID" value="NZ_CP065858.1"/>
</dbReference>
<dbReference type="Gene3D" id="3.10.450.130">
    <property type="entry name" value="folded 79 residue fragment of lin0334 like domains"/>
    <property type="match status" value="1"/>
</dbReference>
<keyword evidence="1" id="KW-0812">Transmembrane</keyword>
<name>A0A9Q4EHB5_9BACI</name>
<dbReference type="Proteomes" id="UP001073053">
    <property type="component" value="Unassembled WGS sequence"/>
</dbReference>
<organism evidence="2 3">
    <name type="scientific">Bacillus halotolerans</name>
    <dbReference type="NCBI Taxonomy" id="260554"/>
    <lineage>
        <taxon>Bacteria</taxon>
        <taxon>Bacillati</taxon>
        <taxon>Bacillota</taxon>
        <taxon>Bacilli</taxon>
        <taxon>Bacillales</taxon>
        <taxon>Bacillaceae</taxon>
        <taxon>Bacillus</taxon>
    </lineage>
</organism>
<gene>
    <name evidence="2" type="ORF">MOF03_00575</name>
</gene>
<dbReference type="EMBL" id="JALAWA010000001">
    <property type="protein sequence ID" value="MCY9183155.1"/>
    <property type="molecule type" value="Genomic_DNA"/>
</dbReference>
<comment type="caution">
    <text evidence="2">The sequence shown here is derived from an EMBL/GenBank/DDBJ whole genome shotgun (WGS) entry which is preliminary data.</text>
</comment>
<evidence type="ECO:0000313" key="2">
    <source>
        <dbReference type="EMBL" id="MCY9183155.1"/>
    </source>
</evidence>